<dbReference type="PANTHER" id="PTHR10663:SF337">
    <property type="entry name" value="PH AND SEC7 DOMAIN-CONTAINING PROTEIN 3"/>
    <property type="match status" value="1"/>
</dbReference>
<feature type="compositionally biased region" description="Basic and acidic residues" evidence="7">
    <location>
        <begin position="698"/>
        <end position="715"/>
    </location>
</feature>
<dbReference type="PROSITE" id="PS50003">
    <property type="entry name" value="PH_DOMAIN"/>
    <property type="match status" value="1"/>
</dbReference>
<dbReference type="FunFam" id="2.30.29.30:FF:000054">
    <property type="entry name" value="PH and SEC7 domain-containing protein 3"/>
    <property type="match status" value="1"/>
</dbReference>
<accession>A0A667GR26</accession>
<reference evidence="10" key="1">
    <citation type="submission" date="2025-08" db="UniProtKB">
        <authorList>
            <consortium name="Ensembl"/>
        </authorList>
    </citation>
    <scope>IDENTIFICATION</scope>
</reference>
<dbReference type="PROSITE" id="PS50190">
    <property type="entry name" value="SEC7"/>
    <property type="match status" value="1"/>
</dbReference>
<dbReference type="Gene3D" id="2.30.29.30">
    <property type="entry name" value="Pleckstrin-homology domain (PH domain)/Phosphotyrosine-binding domain (PTB)"/>
    <property type="match status" value="1"/>
</dbReference>
<dbReference type="Gene3D" id="1.10.1000.11">
    <property type="entry name" value="Arf Nucleotide-binding Site Opener,domain 2"/>
    <property type="match status" value="1"/>
</dbReference>
<evidence type="ECO:0000256" key="3">
    <source>
        <dbReference type="ARBA" id="ARBA00022553"/>
    </source>
</evidence>
<dbReference type="SMART" id="SM00222">
    <property type="entry name" value="Sec7"/>
    <property type="match status" value="1"/>
</dbReference>
<evidence type="ECO:0000256" key="7">
    <source>
        <dbReference type="SAM" id="MobiDB-lite"/>
    </source>
</evidence>
<evidence type="ECO:0000256" key="1">
    <source>
        <dbReference type="ARBA" id="ARBA00004632"/>
    </source>
</evidence>
<comment type="subcellular location">
    <subcellularLocation>
        <location evidence="1">Cell projection</location>
        <location evidence="1">Ruffle membrane</location>
    </subcellularLocation>
</comment>
<evidence type="ECO:0000259" key="9">
    <source>
        <dbReference type="PROSITE" id="PS50190"/>
    </source>
</evidence>
<dbReference type="CDD" id="cd00171">
    <property type="entry name" value="Sec7"/>
    <property type="match status" value="1"/>
</dbReference>
<evidence type="ECO:0000259" key="8">
    <source>
        <dbReference type="PROSITE" id="PS50003"/>
    </source>
</evidence>
<evidence type="ECO:0000256" key="2">
    <source>
        <dbReference type="ARBA" id="ARBA00022475"/>
    </source>
</evidence>
<keyword evidence="2" id="KW-1003">Cell membrane</keyword>
<dbReference type="GO" id="GO:0032587">
    <property type="term" value="C:ruffle membrane"/>
    <property type="evidence" value="ECO:0007669"/>
    <property type="project" value="UniProtKB-SubCell"/>
</dbReference>
<dbReference type="AlphaFoldDB" id="A0A667GR26"/>
<dbReference type="InterPro" id="IPR011993">
    <property type="entry name" value="PH-like_dom_sf"/>
</dbReference>
<feature type="domain" description="PH" evidence="8">
    <location>
        <begin position="742"/>
        <end position="855"/>
    </location>
</feature>
<feature type="region of interest" description="Disordered" evidence="7">
    <location>
        <begin position="962"/>
        <end position="1005"/>
    </location>
</feature>
<feature type="compositionally biased region" description="Basic and acidic residues" evidence="7">
    <location>
        <begin position="986"/>
        <end position="996"/>
    </location>
</feature>
<dbReference type="InterPro" id="IPR000904">
    <property type="entry name" value="Sec7_dom"/>
</dbReference>
<evidence type="ECO:0000313" key="11">
    <source>
        <dbReference type="Proteomes" id="UP000472241"/>
    </source>
</evidence>
<protein>
    <submittedName>
        <fullName evidence="10">Pleckstrin and Sec7 domain containing 3</fullName>
    </submittedName>
</protein>
<dbReference type="SMART" id="SM00233">
    <property type="entry name" value="PH"/>
    <property type="match status" value="1"/>
</dbReference>
<dbReference type="InterPro" id="IPR041681">
    <property type="entry name" value="PH_9"/>
</dbReference>
<dbReference type="SUPFAM" id="SSF48425">
    <property type="entry name" value="Sec7 domain"/>
    <property type="match status" value="1"/>
</dbReference>
<evidence type="ECO:0000256" key="5">
    <source>
        <dbReference type="ARBA" id="ARBA00023136"/>
    </source>
</evidence>
<dbReference type="InterPro" id="IPR035999">
    <property type="entry name" value="Sec7_dom_sf"/>
</dbReference>
<evidence type="ECO:0000256" key="6">
    <source>
        <dbReference type="ARBA" id="ARBA00023273"/>
    </source>
</evidence>
<feature type="compositionally biased region" description="Low complexity" evidence="7">
    <location>
        <begin position="968"/>
        <end position="978"/>
    </location>
</feature>
<feature type="region of interest" description="Disordered" evidence="7">
    <location>
        <begin position="698"/>
        <end position="729"/>
    </location>
</feature>
<dbReference type="Proteomes" id="UP000472241">
    <property type="component" value="Unplaced"/>
</dbReference>
<sequence>MGNCWSYSNLCDHGGSTLLPPNVTNEFPEYGTMEDSGEGLRTSLGFDTESLPGCPQGQLGVQLLHGHQSGLESVTDGPKDVRESLTQSHLKEQSLQPIDSLISTLKATEARKASGTLQATKVLDKDAISSFSVQQVDKELDTVPHKTKRQGAKKIFPAGQEKAPDIPLSAEVTTEENFYLSIQKDQTVLLTGEAQAELSKITNNGRKGAVHVQEPACSISSLGSPAVTHTSAGSVALLREKRSDQGSSTGRPGRVKHVEFQGVEILWTGGEKREIQHPADFEISLERSTSPENRELSRVPTHLISCAGLYNSVGLTESVWDETWRSSEKLGTSSGTFCPLPLVESGEDEVFLKENKEHLEKKPELERDKERILEQEEHFRGGDDDVLGPAYTEDSTDVYSSQFETILDNTSLYYSAESLETLYSEPDSYFSFEMPLTPMIQQRIKEGSQFLERTTVAGQQDILSVSADGGIVMGYSSGITNGLNDTSDSIYTKGTPEIAFWGSNAGVKTALLKTHSEMGSTEILEKETSESLSNGTSSNIEAAKRLAKRLYQLDRFKRSDVAKHLGKNNEFSKLVAEEYLKFFDFTGMTLDQSLRYFFKAFSLVGETQERERVLIHFSNRYFYCNPDTIASQDGVHCLTCAMMLLNTDLHGHNIGKKMTCQEFIANLQGVNEGGDFSKDLLKALYNSIKNEKLEWAVDDEEKKKSPTEGTDEKANGTHPKTISRIGSTTNPFLDIPHDPNAAVYKSGFLARKIHADMDGKKTPRGKRGWKTFYAVLKGTVLYLQKDEYKPEKALSEEDLKNAVSVHHALASKAIDYEKKPNVLKLKTADWRVLLFQAQSAEEMQGWINKINCVAAVFSAPPFPAAIGSQKKFSRPLLPATTTKLSQEEQLKSHESKLKQITTELAEHRSYPPDKKVKAKEIDEYRLKDHYLEFEKTRYEIYVSILKEGGKELLSNNEIEAAGLKKSHSSPSLNPDSSPVTAKVKRNVSERKDHRPETPSIKQKVT</sequence>
<dbReference type="InterPro" id="IPR023394">
    <property type="entry name" value="Sec7_C_sf"/>
</dbReference>
<dbReference type="GO" id="GO:0032012">
    <property type="term" value="P:regulation of ARF protein signal transduction"/>
    <property type="evidence" value="ECO:0007669"/>
    <property type="project" value="InterPro"/>
</dbReference>
<feature type="compositionally biased region" description="Polar residues" evidence="7">
    <location>
        <begin position="718"/>
        <end position="729"/>
    </location>
</feature>
<dbReference type="Pfam" id="PF01369">
    <property type="entry name" value="Sec7"/>
    <property type="match status" value="1"/>
</dbReference>
<evidence type="ECO:0000313" key="10">
    <source>
        <dbReference type="Ensembl" id="ENSLCNP00005001290.1"/>
    </source>
</evidence>
<keyword evidence="3" id="KW-0597">Phosphoprotein</keyword>
<keyword evidence="5" id="KW-0472">Membrane</keyword>
<dbReference type="FunFam" id="1.10.1000.11:FF:000004">
    <property type="entry name" value="PH and SEC7 domain-containing protein 2"/>
    <property type="match status" value="1"/>
</dbReference>
<organism evidence="10 11">
    <name type="scientific">Lynx canadensis</name>
    <name type="common">Canada lynx</name>
    <name type="synonym">Felis canadensis</name>
    <dbReference type="NCBI Taxonomy" id="61383"/>
    <lineage>
        <taxon>Eukaryota</taxon>
        <taxon>Metazoa</taxon>
        <taxon>Chordata</taxon>
        <taxon>Craniata</taxon>
        <taxon>Vertebrata</taxon>
        <taxon>Euteleostomi</taxon>
        <taxon>Mammalia</taxon>
        <taxon>Eutheria</taxon>
        <taxon>Laurasiatheria</taxon>
        <taxon>Carnivora</taxon>
        <taxon>Feliformia</taxon>
        <taxon>Felidae</taxon>
        <taxon>Felinae</taxon>
        <taxon>Lynx</taxon>
    </lineage>
</organism>
<evidence type="ECO:0000256" key="4">
    <source>
        <dbReference type="ARBA" id="ARBA00023054"/>
    </source>
</evidence>
<proteinExistence type="predicted"/>
<dbReference type="GO" id="GO:0005085">
    <property type="term" value="F:guanyl-nucleotide exchange factor activity"/>
    <property type="evidence" value="ECO:0007669"/>
    <property type="project" value="InterPro"/>
</dbReference>
<name>A0A667GR26_LYNCA</name>
<keyword evidence="6" id="KW-0966">Cell projection</keyword>
<dbReference type="CDD" id="cd13295">
    <property type="entry name" value="PH_EFA6"/>
    <property type="match status" value="1"/>
</dbReference>
<dbReference type="PANTHER" id="PTHR10663">
    <property type="entry name" value="GUANYL-NUCLEOTIDE EXCHANGE FACTOR"/>
    <property type="match status" value="1"/>
</dbReference>
<dbReference type="SUPFAM" id="SSF50729">
    <property type="entry name" value="PH domain-like"/>
    <property type="match status" value="1"/>
</dbReference>
<keyword evidence="11" id="KW-1185">Reference proteome</keyword>
<dbReference type="Pfam" id="PF15410">
    <property type="entry name" value="PH_9"/>
    <property type="match status" value="1"/>
</dbReference>
<dbReference type="InterPro" id="IPR001849">
    <property type="entry name" value="PH_domain"/>
</dbReference>
<feature type="domain" description="SEC7" evidence="9">
    <location>
        <begin position="506"/>
        <end position="691"/>
    </location>
</feature>
<reference evidence="10" key="2">
    <citation type="submission" date="2025-09" db="UniProtKB">
        <authorList>
            <consortium name="Ensembl"/>
        </authorList>
    </citation>
    <scope>IDENTIFICATION</scope>
</reference>
<keyword evidence="4" id="KW-0175">Coiled coil</keyword>
<dbReference type="Ensembl" id="ENSLCNT00005001466.1">
    <property type="protein sequence ID" value="ENSLCNP00005001290.1"/>
    <property type="gene ID" value="ENSLCNG00005000863.1"/>
</dbReference>